<name>A0A1Q9DXG3_SYMMI</name>
<dbReference type="Proteomes" id="UP000186817">
    <property type="component" value="Unassembled WGS sequence"/>
</dbReference>
<dbReference type="AlphaFoldDB" id="A0A1Q9DXG3"/>
<feature type="transmembrane region" description="Helical" evidence="1">
    <location>
        <begin position="660"/>
        <end position="677"/>
    </location>
</feature>
<proteinExistence type="predicted"/>
<keyword evidence="1" id="KW-1133">Transmembrane helix</keyword>
<dbReference type="OrthoDB" id="421827at2759"/>
<dbReference type="EMBL" id="LSRX01000348">
    <property type="protein sequence ID" value="OLP99862.1"/>
    <property type="molecule type" value="Genomic_DNA"/>
</dbReference>
<evidence type="ECO:0000256" key="1">
    <source>
        <dbReference type="SAM" id="Phobius"/>
    </source>
</evidence>
<organism evidence="2 3">
    <name type="scientific">Symbiodinium microadriaticum</name>
    <name type="common">Dinoflagellate</name>
    <name type="synonym">Zooxanthella microadriatica</name>
    <dbReference type="NCBI Taxonomy" id="2951"/>
    <lineage>
        <taxon>Eukaryota</taxon>
        <taxon>Sar</taxon>
        <taxon>Alveolata</taxon>
        <taxon>Dinophyceae</taxon>
        <taxon>Suessiales</taxon>
        <taxon>Symbiodiniaceae</taxon>
        <taxon>Symbiodinium</taxon>
    </lineage>
</organism>
<keyword evidence="1" id="KW-0472">Membrane</keyword>
<sequence length="692" mass="73737">MVGWSSKQKSYTVFLLRGLLEERALPSARELLVNSSLACCQTDPKIWELSDGLALVLPGEVVLWSWEAVQRGCTPTSSWTAWTNHWTIGRSTLVLGGLALQACTWIPSTECRFVILRTSKGGDGISSVLLGNISMDHATDSFAELTTLSGGGLAIATKSSSFGACHLNISVFKAAALVEGARPTAQTSRLLLHDACEGAPLVTGFAGSADGGFDNLVVLSATKINIFPVMHGLLGEMISWPLPLSDEMPTALLSLPGNLLVVASIWSIQLLQLHLSAPPSPLGDPLRVDDGSELVTDMFSWGHQGLMVYSDTFYFFNYSSVSKGSPEEWQNILGTLDGYVRAVVSVGNGVVAMAPNRSHPEYSALYFVTNSSPHGDWQAAVLGNLTSAAVIAAVTSIVALSDDILVVPDIGNGQGHCLFYNLSADAIGRKGKVQGNMITPFCVLLANVSGSLLGSSGQGDLVLAGSTPKSIRLLRAADIAHCRFSSFLELQSTDATRVYSDVSQLSKGTIRAVSCCGGGLAAVHSPIASRKSLLPDRLSLFNASVLEDGGFSAEDLEARKLDPNRPLGGFGVFLCPRPAVCHLEASASFFAHGMPSLLSAFAWHPGQRLPDFFLAGSMIFRPRPCPDMMYGRRGQCHACPGPLLSLQGSEFCDFRVGTDVAVALVITFLLCIVFLCLERGGWRPFDLAWSFS</sequence>
<evidence type="ECO:0000313" key="2">
    <source>
        <dbReference type="EMBL" id="OLP99862.1"/>
    </source>
</evidence>
<accession>A0A1Q9DXG3</accession>
<protein>
    <submittedName>
        <fullName evidence="2">Uncharacterized protein</fullName>
    </submittedName>
</protein>
<comment type="caution">
    <text evidence="2">The sequence shown here is derived from an EMBL/GenBank/DDBJ whole genome shotgun (WGS) entry which is preliminary data.</text>
</comment>
<reference evidence="2 3" key="1">
    <citation type="submission" date="2016-02" db="EMBL/GenBank/DDBJ databases">
        <title>Genome analysis of coral dinoflagellate symbionts highlights evolutionary adaptations to a symbiotic lifestyle.</title>
        <authorList>
            <person name="Aranda M."/>
            <person name="Li Y."/>
            <person name="Liew Y.J."/>
            <person name="Baumgarten S."/>
            <person name="Simakov O."/>
            <person name="Wilson M."/>
            <person name="Piel J."/>
            <person name="Ashoor H."/>
            <person name="Bougouffa S."/>
            <person name="Bajic V.B."/>
            <person name="Ryu T."/>
            <person name="Ravasi T."/>
            <person name="Bayer T."/>
            <person name="Micklem G."/>
            <person name="Kim H."/>
            <person name="Bhak J."/>
            <person name="Lajeunesse T.C."/>
            <person name="Voolstra C.R."/>
        </authorList>
    </citation>
    <scope>NUCLEOTIDE SEQUENCE [LARGE SCALE GENOMIC DNA]</scope>
    <source>
        <strain evidence="2 3">CCMP2467</strain>
    </source>
</reference>
<keyword evidence="3" id="KW-1185">Reference proteome</keyword>
<keyword evidence="1" id="KW-0812">Transmembrane</keyword>
<gene>
    <name evidence="2" type="ORF">AK812_SmicGene17543</name>
</gene>
<evidence type="ECO:0000313" key="3">
    <source>
        <dbReference type="Proteomes" id="UP000186817"/>
    </source>
</evidence>